<dbReference type="PANTHER" id="PTHR10075">
    <property type="entry name" value="BASIGIN RELATED"/>
    <property type="match status" value="1"/>
</dbReference>
<dbReference type="SMART" id="SM00409">
    <property type="entry name" value="IG"/>
    <property type="match status" value="2"/>
</dbReference>
<dbReference type="SMART" id="SM00408">
    <property type="entry name" value="IGc2"/>
    <property type="match status" value="3"/>
</dbReference>
<dbReference type="PROSITE" id="PS50835">
    <property type="entry name" value="IG_LIKE"/>
    <property type="match status" value="2"/>
</dbReference>
<dbReference type="InterPro" id="IPR013098">
    <property type="entry name" value="Ig_I-set"/>
</dbReference>
<sequence>MNTVNCSALVVPRFMIGQYITVHGDVISHVNISHVMVEDGGEYACIAENRAGKVQHAARLNIYVSGETLNLKCPVAGYPIEEIHWERGGRELPDDIRQRVQPDGSLSISPVQKNTDSGVYTCWARNKQGHSARRSGEVTVIVPPKLSPFQSSQLQLNMGDRASLTCSVVKGDLPLTINWRKDDRPIDTTQHMSVKQVDQYNSILVIENLGSDHTGNYSCVVRNSAAEVENSQSLLVNGKQCSLQFS</sequence>
<dbReference type="Pfam" id="PF13927">
    <property type="entry name" value="Ig_3"/>
    <property type="match status" value="2"/>
</dbReference>
<evidence type="ECO:0000313" key="3">
    <source>
        <dbReference type="EnsemblMetazoa" id="GAUT013183-PA"/>
    </source>
</evidence>
<keyword evidence="1" id="KW-0393">Immunoglobulin domain</keyword>
<dbReference type="Pfam" id="PF07679">
    <property type="entry name" value="I-set"/>
    <property type="match status" value="1"/>
</dbReference>
<dbReference type="FunFam" id="2.60.40.10:FF:001035">
    <property type="entry name" value="Down syndrome cell adhesion molecule-like protein Dscam2"/>
    <property type="match status" value="1"/>
</dbReference>
<dbReference type="InterPro" id="IPR003599">
    <property type="entry name" value="Ig_sub"/>
</dbReference>
<dbReference type="AlphaFoldDB" id="A0A1A9URQ0"/>
<dbReference type="EnsemblMetazoa" id="GAUT013183-RA">
    <property type="protein sequence ID" value="GAUT013183-PA"/>
    <property type="gene ID" value="GAUT013183"/>
</dbReference>
<dbReference type="Gene3D" id="2.60.40.10">
    <property type="entry name" value="Immunoglobulins"/>
    <property type="match status" value="3"/>
</dbReference>
<dbReference type="InterPro" id="IPR003598">
    <property type="entry name" value="Ig_sub2"/>
</dbReference>
<dbReference type="GO" id="GO:0048468">
    <property type="term" value="P:cell development"/>
    <property type="evidence" value="ECO:0007669"/>
    <property type="project" value="UniProtKB-ARBA"/>
</dbReference>
<proteinExistence type="predicted"/>
<name>A0A1A9URQ0_GLOAU</name>
<dbReference type="PANTHER" id="PTHR10075:SF14">
    <property type="entry name" value="CELL ADHESION MOLECULE DSCAM2-RELATED"/>
    <property type="match status" value="1"/>
</dbReference>
<dbReference type="Proteomes" id="UP000078200">
    <property type="component" value="Unassembled WGS sequence"/>
</dbReference>
<organism evidence="3 4">
    <name type="scientific">Glossina austeni</name>
    <name type="common">Savannah tsetse fly</name>
    <dbReference type="NCBI Taxonomy" id="7395"/>
    <lineage>
        <taxon>Eukaryota</taxon>
        <taxon>Metazoa</taxon>
        <taxon>Ecdysozoa</taxon>
        <taxon>Arthropoda</taxon>
        <taxon>Hexapoda</taxon>
        <taxon>Insecta</taxon>
        <taxon>Pterygota</taxon>
        <taxon>Neoptera</taxon>
        <taxon>Endopterygota</taxon>
        <taxon>Diptera</taxon>
        <taxon>Brachycera</taxon>
        <taxon>Muscomorpha</taxon>
        <taxon>Hippoboscoidea</taxon>
        <taxon>Glossinidae</taxon>
        <taxon>Glossina</taxon>
    </lineage>
</organism>
<keyword evidence="4" id="KW-1185">Reference proteome</keyword>
<evidence type="ECO:0000259" key="2">
    <source>
        <dbReference type="PROSITE" id="PS50835"/>
    </source>
</evidence>
<dbReference type="InterPro" id="IPR007110">
    <property type="entry name" value="Ig-like_dom"/>
</dbReference>
<reference evidence="3" key="1">
    <citation type="submission" date="2020-05" db="UniProtKB">
        <authorList>
            <consortium name="EnsemblMetazoa"/>
        </authorList>
    </citation>
    <scope>IDENTIFICATION</scope>
    <source>
        <strain evidence="3">TTRI</strain>
    </source>
</reference>
<dbReference type="InterPro" id="IPR013783">
    <property type="entry name" value="Ig-like_fold"/>
</dbReference>
<feature type="domain" description="Ig-like" evidence="2">
    <location>
        <begin position="144"/>
        <end position="235"/>
    </location>
</feature>
<evidence type="ECO:0000256" key="1">
    <source>
        <dbReference type="ARBA" id="ARBA00023319"/>
    </source>
</evidence>
<dbReference type="STRING" id="7395.A0A1A9URQ0"/>
<dbReference type="FunFam" id="2.60.40.10:FF:000333">
    <property type="entry name" value="Down syndrome cell adhesion molecule"/>
    <property type="match status" value="1"/>
</dbReference>
<dbReference type="SUPFAM" id="SSF48726">
    <property type="entry name" value="Immunoglobulin"/>
    <property type="match status" value="3"/>
</dbReference>
<dbReference type="VEuPathDB" id="VectorBase:GAUT013183"/>
<protein>
    <recommendedName>
        <fullName evidence="2">Ig-like domain-containing protein</fullName>
    </recommendedName>
</protein>
<feature type="domain" description="Ig-like" evidence="2">
    <location>
        <begin position="66"/>
        <end position="139"/>
    </location>
</feature>
<evidence type="ECO:0000313" key="4">
    <source>
        <dbReference type="Proteomes" id="UP000078200"/>
    </source>
</evidence>
<dbReference type="InterPro" id="IPR036179">
    <property type="entry name" value="Ig-like_dom_sf"/>
</dbReference>
<accession>A0A1A9URQ0</accession>